<dbReference type="AlphaFoldDB" id="A0A067K1R3"/>
<sequence length="393" mass="46224">MIVKASQKLYHQGQVPPQLQLDPEHATHVPAQRYQELYQRFCFARTYVARLNPEHREMELEIGRLRRHQTRQAITVSHLQMENDRLHTRLEDLSDEDFLGSLGISLDEVNVTADVDTHASVTGVYAQTWAFEYFPYTRPELIHADLGLVPLAWRWYRMNLQTALYRKSLRDLRTFFDTCTVGQVEAGAMNVRLQGWIEADPHFRRSEALSRRRFILSHPVLQRYYLGLAHLRLPYSISYYTPDGTLVFLEVSLENVDHLDLPPEDITETWAFEYFPYTRPELIHADLGLVPLAWRWYRMNLQTALYRKSLRDLRTFFDTCTVGQVEAGAMNVRLQGWIEADPHFRRSEALSRRRFILSHPVLQRYYLGERVDFQIRGCRSVPFPPPEDMRAGK</sequence>
<name>A0A067K1R3_JATCU</name>
<reference evidence="1 2" key="1">
    <citation type="journal article" date="2014" name="PLoS ONE">
        <title>Global Analysis of Gene Expression Profiles in Physic Nut (Jatropha curcas L.) Seedlings Exposed to Salt Stress.</title>
        <authorList>
            <person name="Zhang L."/>
            <person name="Zhang C."/>
            <person name="Wu P."/>
            <person name="Chen Y."/>
            <person name="Li M."/>
            <person name="Jiang H."/>
            <person name="Wu G."/>
        </authorList>
    </citation>
    <scope>NUCLEOTIDE SEQUENCE [LARGE SCALE GENOMIC DNA]</scope>
    <source>
        <strain evidence="2">cv. GZQX0401</strain>
        <tissue evidence="1">Young leaves</tissue>
    </source>
</reference>
<protein>
    <recommendedName>
        <fullName evidence="3">Aminotransferase-like plant mobile domain-containing protein</fullName>
    </recommendedName>
</protein>
<proteinExistence type="predicted"/>
<organism evidence="1 2">
    <name type="scientific">Jatropha curcas</name>
    <name type="common">Barbados nut</name>
    <dbReference type="NCBI Taxonomy" id="180498"/>
    <lineage>
        <taxon>Eukaryota</taxon>
        <taxon>Viridiplantae</taxon>
        <taxon>Streptophyta</taxon>
        <taxon>Embryophyta</taxon>
        <taxon>Tracheophyta</taxon>
        <taxon>Spermatophyta</taxon>
        <taxon>Magnoliopsida</taxon>
        <taxon>eudicotyledons</taxon>
        <taxon>Gunneridae</taxon>
        <taxon>Pentapetalae</taxon>
        <taxon>rosids</taxon>
        <taxon>fabids</taxon>
        <taxon>Malpighiales</taxon>
        <taxon>Euphorbiaceae</taxon>
        <taxon>Crotonoideae</taxon>
        <taxon>Jatropheae</taxon>
        <taxon>Jatropha</taxon>
    </lineage>
</organism>
<dbReference type="EMBL" id="KK914766">
    <property type="protein sequence ID" value="KDP29003.1"/>
    <property type="molecule type" value="Genomic_DNA"/>
</dbReference>
<evidence type="ECO:0000313" key="2">
    <source>
        <dbReference type="Proteomes" id="UP000027138"/>
    </source>
</evidence>
<dbReference type="Proteomes" id="UP000027138">
    <property type="component" value="Unassembled WGS sequence"/>
</dbReference>
<evidence type="ECO:0000313" key="1">
    <source>
        <dbReference type="EMBL" id="KDP29003.1"/>
    </source>
</evidence>
<keyword evidence="2" id="KW-1185">Reference proteome</keyword>
<accession>A0A067K1R3</accession>
<dbReference type="OrthoDB" id="1936739at2759"/>
<gene>
    <name evidence="1" type="ORF">JCGZ_19533</name>
</gene>
<evidence type="ECO:0008006" key="3">
    <source>
        <dbReference type="Google" id="ProtNLM"/>
    </source>
</evidence>